<dbReference type="AlphaFoldDB" id="A0A133VR51"/>
<protein>
    <submittedName>
        <fullName evidence="1">Uncharacterized protein</fullName>
    </submittedName>
</protein>
<dbReference type="InterPro" id="IPR038763">
    <property type="entry name" value="DHH_sf"/>
</dbReference>
<name>A0A133VR51_9EURY</name>
<comment type="caution">
    <text evidence="1">The sequence shown here is derived from an EMBL/GenBank/DDBJ whole genome shotgun (WGS) entry which is preliminary data.</text>
</comment>
<dbReference type="EMBL" id="LHYL01000002">
    <property type="protein sequence ID" value="KXB08936.1"/>
    <property type="molecule type" value="Genomic_DNA"/>
</dbReference>
<reference evidence="1 2" key="1">
    <citation type="journal article" date="2016" name="Sci. Rep.">
        <title>Metabolic traits of an uncultured archaeal lineage -MSBL1- from brine pools of the Red Sea.</title>
        <authorList>
            <person name="Mwirichia R."/>
            <person name="Alam I."/>
            <person name="Rashid M."/>
            <person name="Vinu M."/>
            <person name="Ba-Alawi W."/>
            <person name="Anthony Kamau A."/>
            <person name="Kamanda Ngugi D."/>
            <person name="Goker M."/>
            <person name="Klenk H.P."/>
            <person name="Bajic V."/>
            <person name="Stingl U."/>
        </authorList>
    </citation>
    <scope>NUCLEOTIDE SEQUENCE [LARGE SCALE GENOMIC DNA]</scope>
    <source>
        <strain evidence="1">SCGC-AAA385M02</strain>
    </source>
</reference>
<evidence type="ECO:0000313" key="1">
    <source>
        <dbReference type="EMBL" id="KXB08936.1"/>
    </source>
</evidence>
<dbReference type="SUPFAM" id="SSF64182">
    <property type="entry name" value="DHH phosphoesterases"/>
    <property type="match status" value="1"/>
</dbReference>
<feature type="non-terminal residue" evidence="1">
    <location>
        <position position="332"/>
    </location>
</feature>
<evidence type="ECO:0000313" key="2">
    <source>
        <dbReference type="Proteomes" id="UP000070248"/>
    </source>
</evidence>
<sequence length="332" mass="37567">MKLEQILEEFEHQEKLDESGIRDIKKLRKKFDKAEIYFHIDTDGVTSALGMKSYLESYRFKVINAYPIQYGSQEYTAPKGRKRVMKILVDFAHGGVRFQIHQDHHEGQVGVEKGTSTSFKKKPSGAGIISGEISPKEIFPPRDLKIIDTVDSADFVSQGLEPDDIMRAAFGLDKSISVKDNHRMMGLVVNKLLLTYKNKKDFLQKLIMTANPSLISMYNVIKRLAKKEGYKPPEEIAADSEKYQEQIKGKFKEGGLSVVKDLKNGESTKVGNLLVQYGGGYMGKGNQYDRYTPFKLHPDVNYLTMAWPVGLVQLSQNPFKKLKSDLHLGNIV</sequence>
<gene>
    <name evidence="1" type="ORF">AKJ59_00290</name>
</gene>
<proteinExistence type="predicted"/>
<dbReference type="Proteomes" id="UP000070248">
    <property type="component" value="Unassembled WGS sequence"/>
</dbReference>
<keyword evidence="2" id="KW-1185">Reference proteome</keyword>
<accession>A0A133VR51</accession>
<organism evidence="1 2">
    <name type="scientific">candidate division MSBL1 archaeon SCGC-AAA385M02</name>
    <dbReference type="NCBI Taxonomy" id="1698287"/>
    <lineage>
        <taxon>Archaea</taxon>
        <taxon>Methanobacteriati</taxon>
        <taxon>Methanobacteriota</taxon>
        <taxon>candidate division MSBL1</taxon>
    </lineage>
</organism>